<evidence type="ECO:0000313" key="11">
    <source>
        <dbReference type="Proteomes" id="UP001278188"/>
    </source>
</evidence>
<keyword evidence="7" id="KW-0238">DNA-binding</keyword>
<evidence type="ECO:0000256" key="1">
    <source>
        <dbReference type="ARBA" id="ARBA00014474"/>
    </source>
</evidence>
<keyword evidence="3" id="KW-0479">Metal-binding</keyword>
<keyword evidence="11" id="KW-1185">Reference proteome</keyword>
<dbReference type="PROSITE" id="PS00552">
    <property type="entry name" value="HTH_MERR_1"/>
    <property type="match status" value="1"/>
</dbReference>
<dbReference type="Proteomes" id="UP001278188">
    <property type="component" value="Unassembled WGS sequence"/>
</dbReference>
<comment type="caution">
    <text evidence="10">The sequence shown here is derived from an EMBL/GenBank/DDBJ whole genome shotgun (WGS) entry which is preliminary data.</text>
</comment>
<dbReference type="PRINTS" id="PR00040">
    <property type="entry name" value="HTHMERR"/>
</dbReference>
<evidence type="ECO:0000256" key="6">
    <source>
        <dbReference type="ARBA" id="ARBA00023015"/>
    </source>
</evidence>
<dbReference type="Pfam" id="PF09278">
    <property type="entry name" value="MerR-DNA-bind"/>
    <property type="match status" value="1"/>
</dbReference>
<proteinExistence type="predicted"/>
<keyword evidence="2" id="KW-0001">2Fe-2S</keyword>
<reference evidence="10 11" key="1">
    <citation type="submission" date="2023-06" db="EMBL/GenBank/DDBJ databases">
        <title>Genomic Analysis of Acinetobacter Strains Recovered from South Australian Aquatic Samples provides Insights into the Circulation of Antibiotic Resistance determinants in the Environment.</title>
        <authorList>
            <person name="Tobin L."/>
            <person name="Jarocki V.M."/>
            <person name="Kenyon J."/>
            <person name="Drigo B."/>
            <person name="Donner E."/>
            <person name="Djordjevic S.P."/>
            <person name="Hamidian M."/>
        </authorList>
    </citation>
    <scope>NUCLEOTIDE SEQUENCE [LARGE SCALE GENOMIC DNA]</scope>
    <source>
        <strain evidence="10 11">SAAc652</strain>
    </source>
</reference>
<keyword evidence="6" id="KW-0805">Transcription regulation</keyword>
<dbReference type="RefSeq" id="WP_317084640.1">
    <property type="nucleotide sequence ID" value="NZ_JASVDY010000004.1"/>
</dbReference>
<keyword evidence="8" id="KW-0804">Transcription</keyword>
<dbReference type="PANTHER" id="PTHR30204">
    <property type="entry name" value="REDOX-CYCLING DRUG-SENSING TRANSCRIPTIONAL ACTIVATOR SOXR"/>
    <property type="match status" value="1"/>
</dbReference>
<dbReference type="SUPFAM" id="SSF46955">
    <property type="entry name" value="Putative DNA-binding domain"/>
    <property type="match status" value="1"/>
</dbReference>
<evidence type="ECO:0000313" key="10">
    <source>
        <dbReference type="EMBL" id="MDV2469780.1"/>
    </source>
</evidence>
<dbReference type="Gene3D" id="1.10.1660.10">
    <property type="match status" value="1"/>
</dbReference>
<evidence type="ECO:0000256" key="3">
    <source>
        <dbReference type="ARBA" id="ARBA00022723"/>
    </source>
</evidence>
<feature type="domain" description="HTH merR-type" evidence="9">
    <location>
        <begin position="16"/>
        <end position="84"/>
    </location>
</feature>
<dbReference type="InterPro" id="IPR000551">
    <property type="entry name" value="MerR-type_HTH_dom"/>
</dbReference>
<dbReference type="EMBL" id="JASVDY010000004">
    <property type="protein sequence ID" value="MDV2469780.1"/>
    <property type="molecule type" value="Genomic_DNA"/>
</dbReference>
<accession>A0ABU3WH95</accession>
<dbReference type="Pfam" id="PF00376">
    <property type="entry name" value="MerR"/>
    <property type="match status" value="1"/>
</dbReference>
<dbReference type="InterPro" id="IPR010211">
    <property type="entry name" value="Redox-sen_tscrpt-act_SoxR"/>
</dbReference>
<sequence length="177" mass="20070">MGKIEKPTEEHRIHQWLSIGELAARSEVSVPAIRFYEEKQLIWSTRTAGNQRRYHRAMLRRVAIVRVAQQVGISLAQVAEAFSVLPRNDTATQQDWKNMSLAWQGMLDARITGLLQLRQQLDKCIGCGCLSLTQCPLRNPGDCLAEESAGAHFQELLLKMEADRAWIETENVEADIQ</sequence>
<keyword evidence="5" id="KW-0411">Iron-sulfur</keyword>
<dbReference type="SMART" id="SM00422">
    <property type="entry name" value="HTH_MERR"/>
    <property type="match status" value="1"/>
</dbReference>
<evidence type="ECO:0000259" key="9">
    <source>
        <dbReference type="PROSITE" id="PS50937"/>
    </source>
</evidence>
<organism evidence="10 11">
    <name type="scientific">Acinetobacter chinensis</name>
    <dbReference type="NCBI Taxonomy" id="2004650"/>
    <lineage>
        <taxon>Bacteria</taxon>
        <taxon>Pseudomonadati</taxon>
        <taxon>Pseudomonadota</taxon>
        <taxon>Gammaproteobacteria</taxon>
        <taxon>Moraxellales</taxon>
        <taxon>Moraxellaceae</taxon>
        <taxon>Acinetobacter</taxon>
    </lineage>
</organism>
<evidence type="ECO:0000256" key="8">
    <source>
        <dbReference type="ARBA" id="ARBA00023163"/>
    </source>
</evidence>
<dbReference type="InterPro" id="IPR009061">
    <property type="entry name" value="DNA-bd_dom_put_sf"/>
</dbReference>
<dbReference type="PROSITE" id="PS50937">
    <property type="entry name" value="HTH_MERR_2"/>
    <property type="match status" value="1"/>
</dbReference>
<evidence type="ECO:0000256" key="2">
    <source>
        <dbReference type="ARBA" id="ARBA00022714"/>
    </source>
</evidence>
<protein>
    <recommendedName>
        <fullName evidence="1">Redox-sensitive transcriptional activator SoxR</fullName>
    </recommendedName>
</protein>
<evidence type="ECO:0000256" key="5">
    <source>
        <dbReference type="ARBA" id="ARBA00023014"/>
    </source>
</evidence>
<dbReference type="PANTHER" id="PTHR30204:SF0">
    <property type="entry name" value="REDOX-SENSITIVE TRANSCRIPTIONAL ACTIVATOR SOXR"/>
    <property type="match status" value="1"/>
</dbReference>
<dbReference type="CDD" id="cd01110">
    <property type="entry name" value="HTH_SoxR"/>
    <property type="match status" value="1"/>
</dbReference>
<name>A0ABU3WH95_9GAMM</name>
<keyword evidence="4" id="KW-0408">Iron</keyword>
<gene>
    <name evidence="10" type="primary">soxR</name>
    <name evidence="10" type="ORF">QR674_12390</name>
</gene>
<evidence type="ECO:0000256" key="4">
    <source>
        <dbReference type="ARBA" id="ARBA00023004"/>
    </source>
</evidence>
<evidence type="ECO:0000256" key="7">
    <source>
        <dbReference type="ARBA" id="ARBA00023125"/>
    </source>
</evidence>
<dbReference type="InterPro" id="IPR047057">
    <property type="entry name" value="MerR_fam"/>
</dbReference>
<dbReference type="InterPro" id="IPR015358">
    <property type="entry name" value="Tscrpt_reg_MerR_DNA-bd"/>
</dbReference>
<dbReference type="NCBIfam" id="TIGR01950">
    <property type="entry name" value="SoxR"/>
    <property type="match status" value="1"/>
</dbReference>